<dbReference type="OrthoDB" id="5907187at2759"/>
<dbReference type="AlphaFoldDB" id="A0A8S9ZEE2"/>
<protein>
    <submittedName>
        <fullName evidence="1">Uncharacterized protein</fullName>
    </submittedName>
</protein>
<gene>
    <name evidence="1" type="ORF">Mgra_00008957</name>
</gene>
<evidence type="ECO:0000313" key="2">
    <source>
        <dbReference type="Proteomes" id="UP000605970"/>
    </source>
</evidence>
<keyword evidence="2" id="KW-1185">Reference proteome</keyword>
<proteinExistence type="predicted"/>
<dbReference type="EMBL" id="JABEBT010000131">
    <property type="protein sequence ID" value="KAF7630748.1"/>
    <property type="molecule type" value="Genomic_DNA"/>
</dbReference>
<dbReference type="Proteomes" id="UP000605970">
    <property type="component" value="Unassembled WGS sequence"/>
</dbReference>
<evidence type="ECO:0000313" key="1">
    <source>
        <dbReference type="EMBL" id="KAF7630748.1"/>
    </source>
</evidence>
<organism evidence="1 2">
    <name type="scientific">Meloidogyne graminicola</name>
    <dbReference type="NCBI Taxonomy" id="189291"/>
    <lineage>
        <taxon>Eukaryota</taxon>
        <taxon>Metazoa</taxon>
        <taxon>Ecdysozoa</taxon>
        <taxon>Nematoda</taxon>
        <taxon>Chromadorea</taxon>
        <taxon>Rhabditida</taxon>
        <taxon>Tylenchina</taxon>
        <taxon>Tylenchomorpha</taxon>
        <taxon>Tylenchoidea</taxon>
        <taxon>Meloidogynidae</taxon>
        <taxon>Meloidogyninae</taxon>
        <taxon>Meloidogyne</taxon>
    </lineage>
</organism>
<sequence>MKQQNNLIKINSNKLTRSVPLELLVDVFNTACDISLDDLKLCLKIYYEKDEKMEEDQIKDYWNKFSKNILVSNSIVYFFIGEKLKQKKLMENKQQDSSKYNKEEELRASRRVIRELYFHFNSEFDLQKRRHEELMDFHKKHMDLLNKQMDMQKNHYNEQEESRLRIVEMLAYHLEKTEKQGPDEKRKQNVDPKMIDKLTEKVEELETQSAEDKSLHDCVWKERYGSLSTELKKTFGYEGKQSSTVKGIDSLLHTCPSCNVEVLESDDFIKFLSLKYYDWLTSKSIIESKANISSHYKRLKVHPRVGIYRKNTYDKPMSASY</sequence>
<comment type="caution">
    <text evidence="1">The sequence shown here is derived from an EMBL/GenBank/DDBJ whole genome shotgun (WGS) entry which is preliminary data.</text>
</comment>
<name>A0A8S9ZEE2_9BILA</name>
<reference evidence="1" key="1">
    <citation type="journal article" date="2020" name="Ecol. Evol.">
        <title>Genome structure and content of the rice root-knot nematode (Meloidogyne graminicola).</title>
        <authorList>
            <person name="Phan N.T."/>
            <person name="Danchin E.G.J."/>
            <person name="Klopp C."/>
            <person name="Perfus-Barbeoch L."/>
            <person name="Kozlowski D.K."/>
            <person name="Koutsovoulos G.D."/>
            <person name="Lopez-Roques C."/>
            <person name="Bouchez O."/>
            <person name="Zahm M."/>
            <person name="Besnard G."/>
            <person name="Bellafiore S."/>
        </authorList>
    </citation>
    <scope>NUCLEOTIDE SEQUENCE</scope>
    <source>
        <strain evidence="1">VN-18</strain>
    </source>
</reference>
<accession>A0A8S9ZEE2</accession>